<keyword evidence="2" id="KW-1185">Reference proteome</keyword>
<dbReference type="STRING" id="684065.SAMN05421738_108172"/>
<dbReference type="Pfam" id="PF13591">
    <property type="entry name" value="MerR_2"/>
    <property type="match status" value="1"/>
</dbReference>
<accession>A0A1I4XAB3</accession>
<dbReference type="Proteomes" id="UP000199149">
    <property type="component" value="Unassembled WGS sequence"/>
</dbReference>
<dbReference type="RefSeq" id="WP_092908406.1">
    <property type="nucleotide sequence ID" value="NZ_FOUZ01000008.1"/>
</dbReference>
<evidence type="ECO:0000313" key="1">
    <source>
        <dbReference type="EMBL" id="SFN22715.1"/>
    </source>
</evidence>
<dbReference type="EMBL" id="FOUZ01000008">
    <property type="protein sequence ID" value="SFN22715.1"/>
    <property type="molecule type" value="Genomic_DNA"/>
</dbReference>
<name>A0A1I4XAB3_9FLAO</name>
<dbReference type="OrthoDB" id="1494789at2"/>
<dbReference type="AlphaFoldDB" id="A0A1I4XAB3"/>
<sequence>MKNITISVIQFSQYHKIEPQFVIDLYQNGLVVLHERNQEYFIEEDDLTIVEKFIQFHYDLGVNIEGLEVIDHLLKQIDRLQKQIK</sequence>
<proteinExistence type="predicted"/>
<protein>
    <submittedName>
        <fullName evidence="1">MerR HTH family regulatory protein</fullName>
    </submittedName>
</protein>
<organism evidence="1 2">
    <name type="scientific">Algoriella xinjiangensis</name>
    <dbReference type="NCBI Taxonomy" id="684065"/>
    <lineage>
        <taxon>Bacteria</taxon>
        <taxon>Pseudomonadati</taxon>
        <taxon>Bacteroidota</taxon>
        <taxon>Flavobacteriia</taxon>
        <taxon>Flavobacteriales</taxon>
        <taxon>Weeksellaceae</taxon>
        <taxon>Algoriella</taxon>
    </lineage>
</organism>
<reference evidence="2" key="1">
    <citation type="submission" date="2016-10" db="EMBL/GenBank/DDBJ databases">
        <authorList>
            <person name="Varghese N."/>
            <person name="Submissions S."/>
        </authorList>
    </citation>
    <scope>NUCLEOTIDE SEQUENCE [LARGE SCALE GENOMIC DNA]</scope>
    <source>
        <strain evidence="2">XJ109</strain>
    </source>
</reference>
<gene>
    <name evidence="1" type="ORF">SAMN05421738_108172</name>
</gene>
<dbReference type="Gene3D" id="1.10.1660.10">
    <property type="match status" value="1"/>
</dbReference>
<evidence type="ECO:0000313" key="2">
    <source>
        <dbReference type="Proteomes" id="UP000199149"/>
    </source>
</evidence>